<evidence type="ECO:0000256" key="1">
    <source>
        <dbReference type="SAM" id="MobiDB-lite"/>
    </source>
</evidence>
<dbReference type="EMBL" id="JBHLSV010000026">
    <property type="protein sequence ID" value="MFC0675550.1"/>
    <property type="molecule type" value="Genomic_DNA"/>
</dbReference>
<accession>A0ABV6REW6</accession>
<dbReference type="Proteomes" id="UP001589793">
    <property type="component" value="Unassembled WGS sequence"/>
</dbReference>
<organism evidence="2 3">
    <name type="scientific">Brachybacterium hainanense</name>
    <dbReference type="NCBI Taxonomy" id="1541174"/>
    <lineage>
        <taxon>Bacteria</taxon>
        <taxon>Bacillati</taxon>
        <taxon>Actinomycetota</taxon>
        <taxon>Actinomycetes</taxon>
        <taxon>Micrococcales</taxon>
        <taxon>Dermabacteraceae</taxon>
        <taxon>Brachybacterium</taxon>
    </lineage>
</organism>
<reference evidence="2 3" key="1">
    <citation type="submission" date="2024-09" db="EMBL/GenBank/DDBJ databases">
        <authorList>
            <person name="Sun Q."/>
            <person name="Mori K."/>
        </authorList>
    </citation>
    <scope>NUCLEOTIDE SEQUENCE [LARGE SCALE GENOMIC DNA]</scope>
    <source>
        <strain evidence="2 3">CICC 10874</strain>
    </source>
</reference>
<sequence>MARTYATVGPMMSYAYDRVVDARTPGQAIERGPLFTALLRRMIEFVAMSPSSRRAFVGTMTRLSMSTGSLLAEPDLDDSRPDLMARLLPPAEGPDDGAVLVVVLGAEGRGTRRRIERMLPLLGASPRSRLLLVSRSAHRAEYEGPGAERVIEASWERISRKLPKADPDHAELWRTIGEMGRTAGQPIVQLPLNPRRLLRDHDLAREMQAHLDVFHHACRVLLGVSPRFSTHPSLREARLQAGDSRGRAGLRFGELEGGVATHAVRGAEVLAPLPIGALEGETDRAAAQELLDRIARGPSWRTAPAPPLGAEAPGTELIGTAASADLEGARRLLWSLLNPVLLRELGFEPAPARLQPVVSARALAVRLVAINDPDGPLYRIGVGGRERWRSLTPRVTREACEELPRESYAVAPQKNQSTGEYVWEVHKALFSLTIAPRGSAGRPRPGGLGEAPEVSRTLAALDPEKAGAR</sequence>
<dbReference type="RefSeq" id="WP_376982580.1">
    <property type="nucleotide sequence ID" value="NZ_JBHLSV010000026.1"/>
</dbReference>
<proteinExistence type="predicted"/>
<gene>
    <name evidence="2" type="ORF">ACFFF6_16490</name>
</gene>
<feature type="region of interest" description="Disordered" evidence="1">
    <location>
        <begin position="436"/>
        <end position="469"/>
    </location>
</feature>
<evidence type="ECO:0000313" key="3">
    <source>
        <dbReference type="Proteomes" id="UP001589793"/>
    </source>
</evidence>
<name>A0ABV6REW6_9MICO</name>
<protein>
    <submittedName>
        <fullName evidence="2">Uncharacterized protein</fullName>
    </submittedName>
</protein>
<keyword evidence="3" id="KW-1185">Reference proteome</keyword>
<comment type="caution">
    <text evidence="2">The sequence shown here is derived from an EMBL/GenBank/DDBJ whole genome shotgun (WGS) entry which is preliminary data.</text>
</comment>
<evidence type="ECO:0000313" key="2">
    <source>
        <dbReference type="EMBL" id="MFC0675550.1"/>
    </source>
</evidence>